<keyword evidence="2" id="KW-1185">Reference proteome</keyword>
<dbReference type="Gene3D" id="3.90.1710.10">
    <property type="entry name" value="Enterococcus faecalis V583 domain"/>
    <property type="match status" value="1"/>
</dbReference>
<dbReference type="Proteomes" id="UP000651050">
    <property type="component" value="Unassembled WGS sequence"/>
</dbReference>
<proteinExistence type="predicted"/>
<gene>
    <name evidence="1" type="ORF">I5803_18645</name>
</gene>
<organism evidence="1 2">
    <name type="scientific">Caenimonas aquaedulcis</name>
    <dbReference type="NCBI Taxonomy" id="2793270"/>
    <lineage>
        <taxon>Bacteria</taxon>
        <taxon>Pseudomonadati</taxon>
        <taxon>Pseudomonadota</taxon>
        <taxon>Betaproteobacteria</taxon>
        <taxon>Burkholderiales</taxon>
        <taxon>Comamonadaceae</taxon>
        <taxon>Caenimonas</taxon>
    </lineage>
</organism>
<dbReference type="Gene3D" id="3.90.1700.10">
    <property type="entry name" value="v583 domain like"/>
    <property type="match status" value="1"/>
</dbReference>
<name>A0A931H7E2_9BURK</name>
<reference evidence="1" key="1">
    <citation type="submission" date="2020-11" db="EMBL/GenBank/DDBJ databases">
        <title>Bacterial whole genome sequence for Caenimonas sp. DR4.4.</title>
        <authorList>
            <person name="Le V."/>
            <person name="Ko S.-R."/>
            <person name="Ahn C.-Y."/>
            <person name="Oh H.-M."/>
        </authorList>
    </citation>
    <scope>NUCLEOTIDE SEQUENCE</scope>
    <source>
        <strain evidence="1">DR4.4</strain>
    </source>
</reference>
<dbReference type="RefSeq" id="WP_196987815.1">
    <property type="nucleotide sequence ID" value="NZ_JADWYS010000001.1"/>
</dbReference>
<dbReference type="AlphaFoldDB" id="A0A931H7E2"/>
<evidence type="ECO:0000313" key="1">
    <source>
        <dbReference type="EMBL" id="MBG9390054.1"/>
    </source>
</evidence>
<dbReference type="Gene3D" id="1.10.10.660">
    <property type="entry name" value="conserved protein of unknown function from Enterococcus faecalis V583"/>
    <property type="match status" value="1"/>
</dbReference>
<evidence type="ECO:0000313" key="2">
    <source>
        <dbReference type="Proteomes" id="UP000651050"/>
    </source>
</evidence>
<accession>A0A931H7E2</accession>
<dbReference type="InterPro" id="IPR024033">
    <property type="entry name" value="OXTCase_su_AllG_h-dom"/>
</dbReference>
<protein>
    <submittedName>
        <fullName evidence="1">DUF1116 domain-containing protein</fullName>
    </submittedName>
</protein>
<comment type="caution">
    <text evidence="1">The sequence shown here is derived from an EMBL/GenBank/DDBJ whole genome shotgun (WGS) entry which is preliminary data.</text>
</comment>
<dbReference type="EMBL" id="JADWYS010000001">
    <property type="protein sequence ID" value="MBG9390054.1"/>
    <property type="molecule type" value="Genomic_DNA"/>
</dbReference>
<sequence>MELKERIQAANAEALRRIVAADPVLVDVAPAGEVIPGLRDRMILHSGPPIDWNRMCGAQRGAAIGMCLFEGWARDAQEAGRLLAAGEIAFEPNHHHSAVGPMAGTITRNMWVWVVENRAFGNRAYCRQVESFQQFGDYSKDALAGLEKWRDVWGPALGAAVRRMGGIPLKPLVARALQMGDEMHNRVLASSSLFANAVAPELVQAGLPARQVTETMYYAGNHPFLFLGLSMAAAKASMDPARGIEASTVVTAMARNGTEFGIQVSGLEGEWFTAPSPRVQGLLLPGWKDDDAGLDMGDSAITETVGWGGFVIGGAPGILAFTGGTAAQALGYTRDMREITVGSSPDYLMPALDFAGAPVGIDIRKVADTGIVPVIDTAIAHREPGHGTLGGGIVRPPMACFHQALRRFGARYRQDATP</sequence>
<dbReference type="InterPro" id="IPR009499">
    <property type="entry name" value="AllG-like"/>
</dbReference>
<dbReference type="Pfam" id="PF06545">
    <property type="entry name" value="AllG"/>
    <property type="match status" value="1"/>
</dbReference>